<name>A0A6J4IZW4_9CHLR</name>
<organism evidence="1">
    <name type="scientific">uncultured Chloroflexia bacterium</name>
    <dbReference type="NCBI Taxonomy" id="1672391"/>
    <lineage>
        <taxon>Bacteria</taxon>
        <taxon>Bacillati</taxon>
        <taxon>Chloroflexota</taxon>
        <taxon>Chloroflexia</taxon>
        <taxon>environmental samples</taxon>
    </lineage>
</organism>
<gene>
    <name evidence="1" type="ORF">AVDCRST_MAG26-2540</name>
</gene>
<proteinExistence type="predicted"/>
<sequence>MSRYYALVLIPGDTPEEEAEDAALDLLYPYMQGTSEGPEEFKFDYMLGPAEIAALSDDDSVQNVWPVSEIVDTLADLQLEAIVAPDGTWHEAEPGEMWDDPAWVVRVRKVLEQHRDCLALRHVLHT</sequence>
<dbReference type="EMBL" id="CADCTK010000583">
    <property type="protein sequence ID" value="CAA9265488.1"/>
    <property type="molecule type" value="Genomic_DNA"/>
</dbReference>
<dbReference type="AlphaFoldDB" id="A0A6J4IZW4"/>
<reference evidence="1" key="1">
    <citation type="submission" date="2020-02" db="EMBL/GenBank/DDBJ databases">
        <authorList>
            <person name="Meier V. D."/>
        </authorList>
    </citation>
    <scope>NUCLEOTIDE SEQUENCE</scope>
    <source>
        <strain evidence="1">AVDCRST_MAG26</strain>
    </source>
</reference>
<accession>A0A6J4IZW4</accession>
<protein>
    <submittedName>
        <fullName evidence="1">Uncharacterized protein</fullName>
    </submittedName>
</protein>
<evidence type="ECO:0000313" key="1">
    <source>
        <dbReference type="EMBL" id="CAA9265488.1"/>
    </source>
</evidence>